<organism evidence="1 2">
    <name type="scientific">Candidatus Sungiibacteriota bacterium</name>
    <dbReference type="NCBI Taxonomy" id="2750080"/>
    <lineage>
        <taxon>Bacteria</taxon>
        <taxon>Candidatus Sungiibacteriota</taxon>
    </lineage>
</organism>
<accession>A0A7T5RK54</accession>
<proteinExistence type="predicted"/>
<evidence type="ECO:0000313" key="1">
    <source>
        <dbReference type="EMBL" id="QQG45597.1"/>
    </source>
</evidence>
<dbReference type="AlphaFoldDB" id="A0A7T5RK54"/>
<reference evidence="1 2" key="1">
    <citation type="submission" date="2020-07" db="EMBL/GenBank/DDBJ databases">
        <title>Huge and variable diversity of episymbiotic CPR bacteria and DPANN archaea in groundwater ecosystems.</title>
        <authorList>
            <person name="He C.Y."/>
            <person name="Keren R."/>
            <person name="Whittaker M."/>
            <person name="Farag I.F."/>
            <person name="Doudna J."/>
            <person name="Cate J.H.D."/>
            <person name="Banfield J.F."/>
        </authorList>
    </citation>
    <scope>NUCLEOTIDE SEQUENCE [LARGE SCALE GENOMIC DNA]</scope>
    <source>
        <strain evidence="1">NC_groundwater_541_Ag_S-0.1um_46_50</strain>
    </source>
</reference>
<dbReference type="GO" id="GO:0005524">
    <property type="term" value="F:ATP binding"/>
    <property type="evidence" value="ECO:0007669"/>
    <property type="project" value="TreeGrafter"/>
</dbReference>
<gene>
    <name evidence="1" type="ORF">HYW89_01585</name>
</gene>
<name>A0A7T5RK54_9BACT</name>
<dbReference type="Pfam" id="PF03136">
    <property type="entry name" value="Pup_ligase"/>
    <property type="match status" value="1"/>
</dbReference>
<protein>
    <submittedName>
        <fullName evidence="1">Proteasome accessory factor PafA2 family protein</fullName>
    </submittedName>
</protein>
<dbReference type="InterPro" id="IPR004347">
    <property type="entry name" value="Pup_ligase/deamidase"/>
</dbReference>
<dbReference type="GO" id="GO:0010498">
    <property type="term" value="P:proteasomal protein catabolic process"/>
    <property type="evidence" value="ECO:0007669"/>
    <property type="project" value="InterPro"/>
</dbReference>
<dbReference type="EMBL" id="CP066690">
    <property type="protein sequence ID" value="QQG45597.1"/>
    <property type="molecule type" value="Genomic_DNA"/>
</dbReference>
<dbReference type="PANTHER" id="PTHR42307">
    <property type="entry name" value="PUP DEAMIDASE/DEPUPYLASE"/>
    <property type="match status" value="1"/>
</dbReference>
<dbReference type="GO" id="GO:0070490">
    <property type="term" value="P:protein pupylation"/>
    <property type="evidence" value="ECO:0007669"/>
    <property type="project" value="TreeGrafter"/>
</dbReference>
<dbReference type="PANTHER" id="PTHR42307:SF2">
    <property type="entry name" value="PUP DEAMIDASE_DEPUPYLASE"/>
    <property type="match status" value="1"/>
</dbReference>
<evidence type="ECO:0000313" key="2">
    <source>
        <dbReference type="Proteomes" id="UP000595618"/>
    </source>
</evidence>
<sequence length="516" mass="59541">MLPEDVIIGFEQEFAISFTPEDGTSLPELTYRTVLKQATECLIDHRVLDYENSMGGRIYIDHPLRVSQELRRGFYHHLEAATPECRGAREAALYSRAADAEILGRFLRVCQNPKRFSLPQGSYHLLKASTDWRGNWWGLHRNFRIPQRIPNEFLLSYLGPFLVTKVVWAGQGGIAPRLYGPKNLDSWPNSDKEIIFTLSPRALAIQGTISSETTVRRPLICTGRFSDYKSYDLPQWKRLQLIEGDPLLSDTITYVEAGMTSLVLRLLANNCFPRCFPRFETYQYREILNDFHILACDPTLKTPIHFASAITLTALEVQRRYLELIWENADKLSLTAEDQDVLYRFEEILRLLGQDPTLLAGVSECWFKYLLFEKKLAQYNTSWDACHEVRIEHHGKQISLSEYLLMLHHQLTALDDWGIWPQLVRSGRVETLFSDEEVAEARKHPPATRAAWRVEVLRQARRNRLLAPLGHSWSHIILMSFDPAAVNNDPTGRSNTQALRRAEELIKKILKERLIV</sequence>
<dbReference type="GO" id="GO:0000502">
    <property type="term" value="C:proteasome complex"/>
    <property type="evidence" value="ECO:0007669"/>
    <property type="project" value="UniProtKB-KW"/>
</dbReference>
<dbReference type="GO" id="GO:0019941">
    <property type="term" value="P:modification-dependent protein catabolic process"/>
    <property type="evidence" value="ECO:0007669"/>
    <property type="project" value="InterPro"/>
</dbReference>
<dbReference type="Proteomes" id="UP000595618">
    <property type="component" value="Chromosome"/>
</dbReference>
<keyword evidence="1" id="KW-0647">Proteasome</keyword>